<evidence type="ECO:0000256" key="8">
    <source>
        <dbReference type="ARBA" id="ARBA00023034"/>
    </source>
</evidence>
<keyword evidence="12" id="KW-1185">Reference proteome</keyword>
<comment type="subcellular location">
    <subcellularLocation>
        <location evidence="1">Golgi apparatus membrane</location>
        <topology evidence="1">Single-pass type II membrane protein</topology>
    </subcellularLocation>
</comment>
<evidence type="ECO:0000313" key="12">
    <source>
        <dbReference type="Proteomes" id="UP001190700"/>
    </source>
</evidence>
<keyword evidence="5" id="KW-0812">Transmembrane</keyword>
<dbReference type="AlphaFoldDB" id="A0AAE0L2W0"/>
<comment type="similarity">
    <text evidence="2">Belongs to the glycosyltransferase 29 family.</text>
</comment>
<dbReference type="InterPro" id="IPR038578">
    <property type="entry name" value="GT29-like_sf"/>
</dbReference>
<evidence type="ECO:0000256" key="7">
    <source>
        <dbReference type="ARBA" id="ARBA00022989"/>
    </source>
</evidence>
<keyword evidence="3" id="KW-0328">Glycosyltransferase</keyword>
<evidence type="ECO:0000256" key="1">
    <source>
        <dbReference type="ARBA" id="ARBA00004323"/>
    </source>
</evidence>
<evidence type="ECO:0000256" key="9">
    <source>
        <dbReference type="ARBA" id="ARBA00023136"/>
    </source>
</evidence>
<reference evidence="11 12" key="1">
    <citation type="journal article" date="2015" name="Genome Biol. Evol.">
        <title>Comparative Genomics of a Bacterivorous Green Alga Reveals Evolutionary Causalities and Consequences of Phago-Mixotrophic Mode of Nutrition.</title>
        <authorList>
            <person name="Burns J.A."/>
            <person name="Paasch A."/>
            <person name="Narechania A."/>
            <person name="Kim E."/>
        </authorList>
    </citation>
    <scope>NUCLEOTIDE SEQUENCE [LARGE SCALE GENOMIC DNA]</scope>
    <source>
        <strain evidence="11 12">PLY_AMNH</strain>
    </source>
</reference>
<organism evidence="11 12">
    <name type="scientific">Cymbomonas tetramitiformis</name>
    <dbReference type="NCBI Taxonomy" id="36881"/>
    <lineage>
        <taxon>Eukaryota</taxon>
        <taxon>Viridiplantae</taxon>
        <taxon>Chlorophyta</taxon>
        <taxon>Pyramimonadophyceae</taxon>
        <taxon>Pyramimonadales</taxon>
        <taxon>Pyramimonadaceae</taxon>
        <taxon>Cymbomonas</taxon>
    </lineage>
</organism>
<keyword evidence="4" id="KW-0808">Transferase</keyword>
<keyword evidence="9" id="KW-0472">Membrane</keyword>
<evidence type="ECO:0000256" key="6">
    <source>
        <dbReference type="ARBA" id="ARBA00022968"/>
    </source>
</evidence>
<dbReference type="InterPro" id="IPR001675">
    <property type="entry name" value="Glyco_trans_29"/>
</dbReference>
<dbReference type="Pfam" id="PF00777">
    <property type="entry name" value="Glyco_transf_29"/>
    <property type="match status" value="1"/>
</dbReference>
<comment type="caution">
    <text evidence="11">The sequence shown here is derived from an EMBL/GenBank/DDBJ whole genome shotgun (WGS) entry which is preliminary data.</text>
</comment>
<gene>
    <name evidence="11" type="ORF">CYMTET_21521</name>
</gene>
<dbReference type="GO" id="GO:0000139">
    <property type="term" value="C:Golgi membrane"/>
    <property type="evidence" value="ECO:0007669"/>
    <property type="project" value="UniProtKB-SubCell"/>
</dbReference>
<evidence type="ECO:0000256" key="5">
    <source>
        <dbReference type="ARBA" id="ARBA00022692"/>
    </source>
</evidence>
<proteinExistence type="inferred from homology"/>
<keyword evidence="8" id="KW-0333">Golgi apparatus</keyword>
<dbReference type="InterPro" id="IPR050943">
    <property type="entry name" value="Glycosyltr_29_Sialyltrsf"/>
</dbReference>
<dbReference type="Proteomes" id="UP001190700">
    <property type="component" value="Unassembled WGS sequence"/>
</dbReference>
<accession>A0AAE0L2W0</accession>
<sequence length="428" mass="46828">MFQLKGLFTLIFAAFVLGVGISWIIAVDTPDYSFDPAKRLQPTPSARSLNSVTSLEDEIIGQGGEEHVSSSKIRNGKARRDAPNVDLRDAFGDHSPHEDFRDAEDVLKADAPLAEEAGSSDRPMTVAEMSKRRQALPICGNMPPAMLPNFTVQTGTRKGSAVTRAAKPGFVGVSTMWNRGGTIRTRTENGPRAKRVESTVKPQLHAGEQALVDCLINLAECGPEAQQAAANLLHVRKAATSAPLGVPRHTGRLRTCAIVGNSGGMLLKPYGDAIDSHDVVVRINVLENARYSANLGSKAHFRVLSYKMSKDVCCIMPRTKHPPDNPDLTYLLWFPTMRPQIAAELRKRYKNPVHLMTPDFLGSAVSGFKGMRTELVRLGFGPFEDWEFITSGMHAVLAFLRSCDSLNVYGFTTDVSAKPVFYGYMVPK</sequence>
<dbReference type="GO" id="GO:0008373">
    <property type="term" value="F:sialyltransferase activity"/>
    <property type="evidence" value="ECO:0007669"/>
    <property type="project" value="InterPro"/>
</dbReference>
<evidence type="ECO:0000256" key="3">
    <source>
        <dbReference type="ARBA" id="ARBA00022676"/>
    </source>
</evidence>
<evidence type="ECO:0000256" key="4">
    <source>
        <dbReference type="ARBA" id="ARBA00022679"/>
    </source>
</evidence>
<evidence type="ECO:0000256" key="2">
    <source>
        <dbReference type="ARBA" id="ARBA00006003"/>
    </source>
</evidence>
<dbReference type="Gene3D" id="3.90.1480.20">
    <property type="entry name" value="Glycosyl transferase family 29"/>
    <property type="match status" value="1"/>
</dbReference>
<dbReference type="EMBL" id="LGRX02010589">
    <property type="protein sequence ID" value="KAK3270063.1"/>
    <property type="molecule type" value="Genomic_DNA"/>
</dbReference>
<dbReference type="PANTHER" id="PTHR11987">
    <property type="entry name" value="ALPHA-2,8-SIALYLTRANSFERASE"/>
    <property type="match status" value="1"/>
</dbReference>
<evidence type="ECO:0000256" key="10">
    <source>
        <dbReference type="ARBA" id="ARBA00023180"/>
    </source>
</evidence>
<evidence type="ECO:0000313" key="11">
    <source>
        <dbReference type="EMBL" id="KAK3270063.1"/>
    </source>
</evidence>
<keyword evidence="10" id="KW-0325">Glycoprotein</keyword>
<name>A0AAE0L2W0_9CHLO</name>
<protein>
    <submittedName>
        <fullName evidence="11">Uncharacterized protein</fullName>
    </submittedName>
</protein>
<keyword evidence="6" id="KW-0735">Signal-anchor</keyword>
<keyword evidence="7" id="KW-1133">Transmembrane helix</keyword>
<dbReference type="PANTHER" id="PTHR11987:SF36">
    <property type="entry name" value="SIA-ALPHA-2,3-GAL-BETA-1,4-GLCNAC-R:ALPHA 2,8-SIALYLTRANSFERASE"/>
    <property type="match status" value="1"/>
</dbReference>